<feature type="domain" description="Fungal lipase-type" evidence="6">
    <location>
        <begin position="101"/>
        <end position="240"/>
    </location>
</feature>
<dbReference type="SUPFAM" id="SSF53474">
    <property type="entry name" value="alpha/beta-Hydrolases"/>
    <property type="match status" value="1"/>
</dbReference>
<dbReference type="InterPro" id="IPR029058">
    <property type="entry name" value="AB_hydrolase_fold"/>
</dbReference>
<organism evidence="7 8">
    <name type="scientific">Panaeolus cyanescens</name>
    <dbReference type="NCBI Taxonomy" id="181874"/>
    <lineage>
        <taxon>Eukaryota</taxon>
        <taxon>Fungi</taxon>
        <taxon>Dikarya</taxon>
        <taxon>Basidiomycota</taxon>
        <taxon>Agaricomycotina</taxon>
        <taxon>Agaricomycetes</taxon>
        <taxon>Agaricomycetidae</taxon>
        <taxon>Agaricales</taxon>
        <taxon>Agaricineae</taxon>
        <taxon>Galeropsidaceae</taxon>
        <taxon>Panaeolus</taxon>
    </lineage>
</organism>
<evidence type="ECO:0000256" key="5">
    <source>
        <dbReference type="SAM" id="SignalP"/>
    </source>
</evidence>
<dbReference type="GO" id="GO:0006629">
    <property type="term" value="P:lipid metabolic process"/>
    <property type="evidence" value="ECO:0007669"/>
    <property type="project" value="InterPro"/>
</dbReference>
<feature type="chain" id="PRO_5018994238" description="Fungal lipase-type domain-containing protein" evidence="5">
    <location>
        <begin position="21"/>
        <end position="304"/>
    </location>
</feature>
<feature type="signal peptide" evidence="5">
    <location>
        <begin position="1"/>
        <end position="20"/>
    </location>
</feature>
<accession>A0A409WX35</accession>
<dbReference type="EMBL" id="NHTK01005080">
    <property type="protein sequence ID" value="PPQ83026.1"/>
    <property type="molecule type" value="Genomic_DNA"/>
</dbReference>
<dbReference type="CDD" id="cd00519">
    <property type="entry name" value="Lipase_3"/>
    <property type="match status" value="1"/>
</dbReference>
<evidence type="ECO:0000256" key="3">
    <source>
        <dbReference type="ARBA" id="ARBA00047591"/>
    </source>
</evidence>
<dbReference type="PANTHER" id="PTHR45856">
    <property type="entry name" value="ALPHA/BETA-HYDROLASES SUPERFAMILY PROTEIN"/>
    <property type="match status" value="1"/>
</dbReference>
<dbReference type="PANTHER" id="PTHR45856:SF25">
    <property type="entry name" value="FUNGAL LIPASE-LIKE DOMAIN-CONTAINING PROTEIN"/>
    <property type="match status" value="1"/>
</dbReference>
<protein>
    <recommendedName>
        <fullName evidence="6">Fungal lipase-type domain-containing protein</fullName>
    </recommendedName>
</protein>
<comment type="similarity">
    <text evidence="2">Belongs to the AB hydrolase superfamily. Lipase family. Class 3 subfamily.</text>
</comment>
<evidence type="ECO:0000313" key="8">
    <source>
        <dbReference type="Proteomes" id="UP000284842"/>
    </source>
</evidence>
<dbReference type="InterPro" id="IPR002921">
    <property type="entry name" value="Fungal_lipase-type"/>
</dbReference>
<gene>
    <name evidence="7" type="ORF">CVT24_011178</name>
</gene>
<evidence type="ECO:0000256" key="1">
    <source>
        <dbReference type="ARBA" id="ARBA00023157"/>
    </source>
</evidence>
<sequence>MVRASTLVVSLLASVASVTAFPLLEKRQSITTLTTAQVNSYNPFAYYVSAAYCEPAKVKTWTCGTNCDKNPGFKVIANGGDGGQTQYWFVGYDPTLKSIIVGHQGTDGDKILSVLNNAAFGLKTLKTSIFPGIGTSAKAHSGFVDAHERSAAPILAAVRQGLSTYGSNTQVTVTGWSLGGALAILTSTQIATNIPTARVKTVSYGSPRVGNEAFANFANARAEMVRINNKKDIVPILPGRFLSYAHTEGEIHVTTSGSWVSCPGQDNTASQCTIGTVPNILAGDVNDHDGPYNGITLGCDAGKK</sequence>
<dbReference type="OrthoDB" id="426718at2759"/>
<evidence type="ECO:0000259" key="6">
    <source>
        <dbReference type="Pfam" id="PF01764"/>
    </source>
</evidence>
<reference evidence="7 8" key="1">
    <citation type="journal article" date="2018" name="Evol. Lett.">
        <title>Horizontal gene cluster transfer increased hallucinogenic mushroom diversity.</title>
        <authorList>
            <person name="Reynolds H.T."/>
            <person name="Vijayakumar V."/>
            <person name="Gluck-Thaler E."/>
            <person name="Korotkin H.B."/>
            <person name="Matheny P.B."/>
            <person name="Slot J.C."/>
        </authorList>
    </citation>
    <scope>NUCLEOTIDE SEQUENCE [LARGE SCALE GENOMIC DNA]</scope>
    <source>
        <strain evidence="7 8">2629</strain>
    </source>
</reference>
<dbReference type="Pfam" id="PF01764">
    <property type="entry name" value="Lipase_3"/>
    <property type="match status" value="1"/>
</dbReference>
<dbReference type="Proteomes" id="UP000284842">
    <property type="component" value="Unassembled WGS sequence"/>
</dbReference>
<evidence type="ECO:0000256" key="4">
    <source>
        <dbReference type="ARBA" id="ARBA00048461"/>
    </source>
</evidence>
<proteinExistence type="inferred from homology"/>
<evidence type="ECO:0000313" key="7">
    <source>
        <dbReference type="EMBL" id="PPQ83026.1"/>
    </source>
</evidence>
<keyword evidence="5" id="KW-0732">Signal</keyword>
<evidence type="ECO:0000256" key="2">
    <source>
        <dbReference type="ARBA" id="ARBA00043996"/>
    </source>
</evidence>
<dbReference type="InParanoid" id="A0A409WX35"/>
<name>A0A409WX35_9AGAR</name>
<dbReference type="Gene3D" id="3.40.50.1820">
    <property type="entry name" value="alpha/beta hydrolase"/>
    <property type="match status" value="1"/>
</dbReference>
<dbReference type="InterPro" id="IPR051218">
    <property type="entry name" value="Sec_MonoDiacylglyc_Lipase"/>
</dbReference>
<keyword evidence="8" id="KW-1185">Reference proteome</keyword>
<comment type="catalytic activity">
    <reaction evidence="4">
        <text>a monoacylglycerol + H2O = glycerol + a fatty acid + H(+)</text>
        <dbReference type="Rhea" id="RHEA:15245"/>
        <dbReference type="ChEBI" id="CHEBI:15377"/>
        <dbReference type="ChEBI" id="CHEBI:15378"/>
        <dbReference type="ChEBI" id="CHEBI:17408"/>
        <dbReference type="ChEBI" id="CHEBI:17754"/>
        <dbReference type="ChEBI" id="CHEBI:28868"/>
    </reaction>
</comment>
<comment type="caution">
    <text evidence="7">The sequence shown here is derived from an EMBL/GenBank/DDBJ whole genome shotgun (WGS) entry which is preliminary data.</text>
</comment>
<dbReference type="AlphaFoldDB" id="A0A409WX35"/>
<keyword evidence="1" id="KW-1015">Disulfide bond</keyword>
<comment type="catalytic activity">
    <reaction evidence="3">
        <text>a diacylglycerol + H2O = a monoacylglycerol + a fatty acid + H(+)</text>
        <dbReference type="Rhea" id="RHEA:32731"/>
        <dbReference type="ChEBI" id="CHEBI:15377"/>
        <dbReference type="ChEBI" id="CHEBI:15378"/>
        <dbReference type="ChEBI" id="CHEBI:17408"/>
        <dbReference type="ChEBI" id="CHEBI:18035"/>
        <dbReference type="ChEBI" id="CHEBI:28868"/>
    </reaction>
</comment>